<sequence length="187" mass="21548">MRRLRLPQHETGYLPRPARPNEELLVHFEHLVQINDPLNPLLESLTAEQVWQALLWRAEKPQDFQEDITEVVIHERGDDYLVRSFRLGKLHVRDHIEWEEGRTIDFHTQPNDEHSGGRLTITIEAPDEAQLFVRFTYNTPLPETVAPGSDDASDAYFASYVKSAYHAADVDTVRRIRELAAAGQLKS</sequence>
<dbReference type="SUPFAM" id="SSF55961">
    <property type="entry name" value="Bet v1-like"/>
    <property type="match status" value="1"/>
</dbReference>
<dbReference type="EMBL" id="BMLX01000001">
    <property type="protein sequence ID" value="GGP17938.1"/>
    <property type="molecule type" value="Genomic_DNA"/>
</dbReference>
<dbReference type="Pfam" id="PF08982">
    <property type="entry name" value="AtaL"/>
    <property type="match status" value="1"/>
</dbReference>
<protein>
    <recommendedName>
        <fullName evidence="3">DUF1857 family protein</fullName>
    </recommendedName>
</protein>
<keyword evidence="2" id="KW-1185">Reference proteome</keyword>
<dbReference type="Gene3D" id="3.30.530.20">
    <property type="match status" value="1"/>
</dbReference>
<evidence type="ECO:0008006" key="3">
    <source>
        <dbReference type="Google" id="ProtNLM"/>
    </source>
</evidence>
<evidence type="ECO:0000313" key="2">
    <source>
        <dbReference type="Proteomes" id="UP000637267"/>
    </source>
</evidence>
<dbReference type="Proteomes" id="UP000637267">
    <property type="component" value="Unassembled WGS sequence"/>
</dbReference>
<organism evidence="1 2">
    <name type="scientific">Silvimonas iriomotensis</name>
    <dbReference type="NCBI Taxonomy" id="449662"/>
    <lineage>
        <taxon>Bacteria</taxon>
        <taxon>Pseudomonadati</taxon>
        <taxon>Pseudomonadota</taxon>
        <taxon>Betaproteobacteria</taxon>
        <taxon>Neisseriales</taxon>
        <taxon>Chitinibacteraceae</taxon>
        <taxon>Silvimonas</taxon>
    </lineage>
</organism>
<gene>
    <name evidence="1" type="ORF">GCM10010970_02330</name>
</gene>
<dbReference type="InterPro" id="IPR023393">
    <property type="entry name" value="START-like_dom_sf"/>
</dbReference>
<accession>A0ABQ2P480</accession>
<evidence type="ECO:0000313" key="1">
    <source>
        <dbReference type="EMBL" id="GGP17938.1"/>
    </source>
</evidence>
<reference evidence="2" key="1">
    <citation type="journal article" date="2019" name="Int. J. Syst. Evol. Microbiol.">
        <title>The Global Catalogue of Microorganisms (GCM) 10K type strain sequencing project: providing services to taxonomists for standard genome sequencing and annotation.</title>
        <authorList>
            <consortium name="The Broad Institute Genomics Platform"/>
            <consortium name="The Broad Institute Genome Sequencing Center for Infectious Disease"/>
            <person name="Wu L."/>
            <person name="Ma J."/>
        </authorList>
    </citation>
    <scope>NUCLEOTIDE SEQUENCE [LARGE SCALE GENOMIC DNA]</scope>
    <source>
        <strain evidence="2">CGMCC 1.8859</strain>
    </source>
</reference>
<comment type="caution">
    <text evidence="1">The sequence shown here is derived from an EMBL/GenBank/DDBJ whole genome shotgun (WGS) entry which is preliminary data.</text>
</comment>
<proteinExistence type="predicted"/>
<dbReference type="InterPro" id="IPR015075">
    <property type="entry name" value="AtaL"/>
</dbReference>
<name>A0ABQ2P480_9NEIS</name>